<evidence type="ECO:0000256" key="4">
    <source>
        <dbReference type="ARBA" id="ARBA00023002"/>
    </source>
</evidence>
<dbReference type="InterPro" id="IPR006076">
    <property type="entry name" value="FAD-dep_OxRdtase"/>
</dbReference>
<evidence type="ECO:0000259" key="5">
    <source>
        <dbReference type="Pfam" id="PF01266"/>
    </source>
</evidence>
<feature type="non-terminal residue" evidence="6">
    <location>
        <position position="1"/>
    </location>
</feature>
<dbReference type="InterPro" id="IPR036188">
    <property type="entry name" value="FAD/NAD-bd_sf"/>
</dbReference>
<keyword evidence="4" id="KW-0560">Oxidoreductase</keyword>
<dbReference type="SUPFAM" id="SSF54373">
    <property type="entry name" value="FAD-linked reductases, C-terminal domain"/>
    <property type="match status" value="1"/>
</dbReference>
<dbReference type="InterPro" id="IPR045170">
    <property type="entry name" value="MTOX"/>
</dbReference>
<evidence type="ECO:0000256" key="1">
    <source>
        <dbReference type="ARBA" id="ARBA00001974"/>
    </source>
</evidence>
<evidence type="ECO:0000313" key="6">
    <source>
        <dbReference type="EMBL" id="TVT58899.1"/>
    </source>
</evidence>
<dbReference type="PANTHER" id="PTHR10961:SF7">
    <property type="entry name" value="FAD DEPENDENT OXIDOREDUCTASE DOMAIN-CONTAINING PROTEIN"/>
    <property type="match status" value="1"/>
</dbReference>
<dbReference type="Gene3D" id="3.30.9.10">
    <property type="entry name" value="D-Amino Acid Oxidase, subunit A, domain 2"/>
    <property type="match status" value="1"/>
</dbReference>
<dbReference type="GO" id="GO:0008115">
    <property type="term" value="F:sarcosine oxidase activity"/>
    <property type="evidence" value="ECO:0007669"/>
    <property type="project" value="TreeGrafter"/>
</dbReference>
<gene>
    <name evidence="6" type="ORF">FNH05_06245</name>
</gene>
<dbReference type="OrthoDB" id="9806452at2"/>
<dbReference type="AlphaFoldDB" id="A0A558DCZ1"/>
<dbReference type="EMBL" id="VJWX01000035">
    <property type="protein sequence ID" value="TVT58899.1"/>
    <property type="molecule type" value="Genomic_DNA"/>
</dbReference>
<dbReference type="Proteomes" id="UP000320011">
    <property type="component" value="Unassembled WGS sequence"/>
</dbReference>
<keyword evidence="3" id="KW-0274">FAD</keyword>
<reference evidence="6 7" key="1">
    <citation type="submission" date="2019-07" db="EMBL/GenBank/DDBJ databases">
        <authorList>
            <person name="Duangmal K."/>
            <person name="Teo W.F.A."/>
        </authorList>
    </citation>
    <scope>NUCLEOTIDE SEQUENCE [LARGE SCALE GENOMIC DNA]</scope>
    <source>
        <strain evidence="6 7">TBRC 6029</strain>
    </source>
</reference>
<name>A0A558DCZ1_9PSEU</name>
<dbReference type="SUPFAM" id="SSF51905">
    <property type="entry name" value="FAD/NAD(P)-binding domain"/>
    <property type="match status" value="1"/>
</dbReference>
<dbReference type="RefSeq" id="WP_144586315.1">
    <property type="nucleotide sequence ID" value="NZ_VJWX01000035.1"/>
</dbReference>
<dbReference type="Gene3D" id="3.50.50.60">
    <property type="entry name" value="FAD/NAD(P)-binding domain"/>
    <property type="match status" value="1"/>
</dbReference>
<proteinExistence type="predicted"/>
<evidence type="ECO:0000313" key="7">
    <source>
        <dbReference type="Proteomes" id="UP000320011"/>
    </source>
</evidence>
<keyword evidence="7" id="KW-1185">Reference proteome</keyword>
<evidence type="ECO:0000256" key="3">
    <source>
        <dbReference type="ARBA" id="ARBA00022827"/>
    </source>
</evidence>
<sequence length="363" mass="38808">VVVGGGGVGSAAAWQLAAGGTDVVLLERFAAGHTRGASHGASRIFRIGYSEPTYLRLALRALPLWRELEQESGRSLLELTGGVTHGGGEDLDLQAWALEAAGRPGRWLSHEEAVERWPGLRYDGRVYFHPLTGRLHADHTVAALQDVAARAGATVRHETPVTAIEVKGADRVDVHTVNGTYRARRAVVAVGAWSAKLLAGIVPLPPLRVTQEQPAYFAPVREDLPWPAFIHYRDPAGLEPGLPGAVYGLATPGAGIKAGFHGAGKVCDPDERDFRAEPGRLRALRRYVREWLPGADPDRVDPISCTYTTTATEDFLLDRVGPVVVGAGFSGHGFKFLPVLGRILADLAVAGTRPGDRFALPSS</sequence>
<dbReference type="GO" id="GO:0050660">
    <property type="term" value="F:flavin adenine dinucleotide binding"/>
    <property type="evidence" value="ECO:0007669"/>
    <property type="project" value="InterPro"/>
</dbReference>
<feature type="domain" description="FAD dependent oxidoreductase" evidence="5">
    <location>
        <begin position="1"/>
        <end position="347"/>
    </location>
</feature>
<reference evidence="6 7" key="2">
    <citation type="submission" date="2019-08" db="EMBL/GenBank/DDBJ databases">
        <title>Amycolatopsis acidicola sp. nov., isolated from peat swamp forest soil.</title>
        <authorList>
            <person name="Srisuk N."/>
        </authorList>
    </citation>
    <scope>NUCLEOTIDE SEQUENCE [LARGE SCALE GENOMIC DNA]</scope>
    <source>
        <strain evidence="6 7">TBRC 6029</strain>
    </source>
</reference>
<keyword evidence="2" id="KW-0285">Flavoprotein</keyword>
<dbReference type="Pfam" id="PF01266">
    <property type="entry name" value="DAO"/>
    <property type="match status" value="1"/>
</dbReference>
<organism evidence="6 7">
    <name type="scientific">Amycolatopsis rhizosphaerae</name>
    <dbReference type="NCBI Taxonomy" id="2053003"/>
    <lineage>
        <taxon>Bacteria</taxon>
        <taxon>Bacillati</taxon>
        <taxon>Actinomycetota</taxon>
        <taxon>Actinomycetes</taxon>
        <taxon>Pseudonocardiales</taxon>
        <taxon>Pseudonocardiaceae</taxon>
        <taxon>Amycolatopsis</taxon>
    </lineage>
</organism>
<comment type="caution">
    <text evidence="6">The sequence shown here is derived from an EMBL/GenBank/DDBJ whole genome shotgun (WGS) entry which is preliminary data.</text>
</comment>
<accession>A0A558DCZ1</accession>
<protein>
    <submittedName>
        <fullName evidence="6">FAD-dependent oxidoreductase</fullName>
    </submittedName>
</protein>
<comment type="cofactor">
    <cofactor evidence="1">
        <name>FAD</name>
        <dbReference type="ChEBI" id="CHEBI:57692"/>
    </cofactor>
</comment>
<evidence type="ECO:0000256" key="2">
    <source>
        <dbReference type="ARBA" id="ARBA00022630"/>
    </source>
</evidence>
<dbReference type="PANTHER" id="PTHR10961">
    <property type="entry name" value="PEROXISOMAL SARCOSINE OXIDASE"/>
    <property type="match status" value="1"/>
</dbReference>